<evidence type="ECO:0000256" key="1">
    <source>
        <dbReference type="ARBA" id="ARBA00022468"/>
    </source>
</evidence>
<dbReference type="GeneID" id="7829019"/>
<dbReference type="GO" id="GO:0005829">
    <property type="term" value="C:cytosol"/>
    <property type="evidence" value="ECO:0007669"/>
    <property type="project" value="TreeGrafter"/>
</dbReference>
<dbReference type="OrthoDB" id="272549at2759"/>
<dbReference type="HOGENOM" id="CLU_701127_0_0_1"/>
<keyword evidence="1" id="KW-0343">GTPase activation</keyword>
<evidence type="ECO:0000313" key="6">
    <source>
        <dbReference type="Proteomes" id="UP000009168"/>
    </source>
</evidence>
<dbReference type="InterPro" id="IPR027038">
    <property type="entry name" value="RanGap"/>
</dbReference>
<dbReference type="GO" id="GO:0031267">
    <property type="term" value="F:small GTPase binding"/>
    <property type="evidence" value="ECO:0007669"/>
    <property type="project" value="TreeGrafter"/>
</dbReference>
<keyword evidence="2" id="KW-0433">Leucine-rich repeat</keyword>
<dbReference type="PANTHER" id="PTHR24113:SF12">
    <property type="entry name" value="RAN GTPASE-ACTIVATING PROTEIN 1"/>
    <property type="match status" value="1"/>
</dbReference>
<dbReference type="SUPFAM" id="SSF52047">
    <property type="entry name" value="RNI-like"/>
    <property type="match status" value="1"/>
</dbReference>
<feature type="region of interest" description="Disordered" evidence="4">
    <location>
        <begin position="1"/>
        <end position="48"/>
    </location>
</feature>
<dbReference type="Proteomes" id="UP000009168">
    <property type="component" value="Unassembled WGS sequence"/>
</dbReference>
<dbReference type="GO" id="GO:0005096">
    <property type="term" value="F:GTPase activator activity"/>
    <property type="evidence" value="ECO:0007669"/>
    <property type="project" value="UniProtKB-KW"/>
</dbReference>
<organism evidence="5 6">
    <name type="scientific">Tetrahymena thermophila (strain SB210)</name>
    <dbReference type="NCBI Taxonomy" id="312017"/>
    <lineage>
        <taxon>Eukaryota</taxon>
        <taxon>Sar</taxon>
        <taxon>Alveolata</taxon>
        <taxon>Ciliophora</taxon>
        <taxon>Intramacronucleata</taxon>
        <taxon>Oligohymenophorea</taxon>
        <taxon>Hymenostomatida</taxon>
        <taxon>Tetrahymenina</taxon>
        <taxon>Tetrahymenidae</taxon>
        <taxon>Tetrahymena</taxon>
    </lineage>
</organism>
<evidence type="ECO:0000313" key="5">
    <source>
        <dbReference type="EMBL" id="EAR87538.2"/>
    </source>
</evidence>
<dbReference type="KEGG" id="tet:TTHERM_00069450"/>
<evidence type="ECO:0000256" key="2">
    <source>
        <dbReference type="ARBA" id="ARBA00022614"/>
    </source>
</evidence>
<evidence type="ECO:0000256" key="4">
    <source>
        <dbReference type="SAM" id="MobiDB-lite"/>
    </source>
</evidence>
<evidence type="ECO:0008006" key="7">
    <source>
        <dbReference type="Google" id="ProtNLM"/>
    </source>
</evidence>
<reference evidence="6" key="1">
    <citation type="journal article" date="2006" name="PLoS Biol.">
        <title>Macronuclear genome sequence of the ciliate Tetrahymena thermophila, a model eukaryote.</title>
        <authorList>
            <person name="Eisen J.A."/>
            <person name="Coyne R.S."/>
            <person name="Wu M."/>
            <person name="Wu D."/>
            <person name="Thiagarajan M."/>
            <person name="Wortman J.R."/>
            <person name="Badger J.H."/>
            <person name="Ren Q."/>
            <person name="Amedeo P."/>
            <person name="Jones K.M."/>
            <person name="Tallon L.J."/>
            <person name="Delcher A.L."/>
            <person name="Salzberg S.L."/>
            <person name="Silva J.C."/>
            <person name="Haas B.J."/>
            <person name="Majoros W.H."/>
            <person name="Farzad M."/>
            <person name="Carlton J.M."/>
            <person name="Smith R.K. Jr."/>
            <person name="Garg J."/>
            <person name="Pearlman R.E."/>
            <person name="Karrer K.M."/>
            <person name="Sun L."/>
            <person name="Manning G."/>
            <person name="Elde N.C."/>
            <person name="Turkewitz A.P."/>
            <person name="Asai D.J."/>
            <person name="Wilkes D.E."/>
            <person name="Wang Y."/>
            <person name="Cai H."/>
            <person name="Collins K."/>
            <person name="Stewart B.A."/>
            <person name="Lee S.R."/>
            <person name="Wilamowska K."/>
            <person name="Weinberg Z."/>
            <person name="Ruzzo W.L."/>
            <person name="Wloga D."/>
            <person name="Gaertig J."/>
            <person name="Frankel J."/>
            <person name="Tsao C.-C."/>
            <person name="Gorovsky M.A."/>
            <person name="Keeling P.J."/>
            <person name="Waller R.F."/>
            <person name="Patron N.J."/>
            <person name="Cherry J.M."/>
            <person name="Stover N.A."/>
            <person name="Krieger C.J."/>
            <person name="del Toro C."/>
            <person name="Ryder H.F."/>
            <person name="Williamson S.C."/>
            <person name="Barbeau R.A."/>
            <person name="Hamilton E.P."/>
            <person name="Orias E."/>
        </authorList>
    </citation>
    <scope>NUCLEOTIDE SEQUENCE [LARGE SCALE GENOMIC DNA]</scope>
    <source>
        <strain evidence="6">SB210</strain>
    </source>
</reference>
<evidence type="ECO:0000256" key="3">
    <source>
        <dbReference type="ARBA" id="ARBA00022737"/>
    </source>
</evidence>
<keyword evidence="3" id="KW-0677">Repeat</keyword>
<keyword evidence="6" id="KW-1185">Reference proteome</keyword>
<dbReference type="InParanoid" id="I7LTY7"/>
<proteinExistence type="predicted"/>
<dbReference type="PANTHER" id="PTHR24113">
    <property type="entry name" value="RAN GTPASE-ACTIVATING PROTEIN 1"/>
    <property type="match status" value="1"/>
</dbReference>
<dbReference type="GO" id="GO:0048471">
    <property type="term" value="C:perinuclear region of cytoplasm"/>
    <property type="evidence" value="ECO:0007669"/>
    <property type="project" value="TreeGrafter"/>
</dbReference>
<dbReference type="Gene3D" id="3.80.10.10">
    <property type="entry name" value="Ribonuclease Inhibitor"/>
    <property type="match status" value="1"/>
</dbReference>
<dbReference type="GO" id="GO:0005634">
    <property type="term" value="C:nucleus"/>
    <property type="evidence" value="ECO:0007669"/>
    <property type="project" value="TreeGrafter"/>
</dbReference>
<dbReference type="RefSeq" id="XP_001007783.2">
    <property type="nucleotide sequence ID" value="XM_001007783.3"/>
</dbReference>
<gene>
    <name evidence="5" type="ORF">TTHERM_00069450</name>
</gene>
<dbReference type="AlphaFoldDB" id="I7LTY7"/>
<dbReference type="GO" id="GO:0006913">
    <property type="term" value="P:nucleocytoplasmic transport"/>
    <property type="evidence" value="ECO:0007669"/>
    <property type="project" value="TreeGrafter"/>
</dbReference>
<accession>I7LTY7</accession>
<protein>
    <recommendedName>
        <fullName evidence="7">Kinase domain protein</fullName>
    </recommendedName>
</protein>
<name>I7LTY7_TETTS</name>
<sequence length="394" mass="45858">MNQNSSKIEANKENFRPYPTFDSSLSFFDPNKQSQNTPTKPKKEPFQNSCNQNSYIVNSPQKLVDGLLEKAKDKRNYCSITAEEFFNLSTLSLNYFCQSLKNEGANQVFQTVFSMKNLNSLYINLQINEITCLRFEKINYYCQNLTYLKLDLGSNNIAQENGIKSLEDCTKQLTNLKQFYIDLRWNNLTDSNCEQIGSSIKHLKQLDEVGLFLSHNKITSIGVNFICSELKHILMLKKLYFHLSQNKIDDNGAILLSQCIENLKYLQTVDISLQDNAISNQGSIELCKSVSNLEKISVANILLYMNQVRDYGILHSTKQFVQSANFRKLEQFFLEFRLKFREINPSKVYIECQEIVRQNILSNRQHALILTAYKKHITPMLDFQPQYQHWDILY</sequence>
<feature type="compositionally biased region" description="Polar residues" evidence="4">
    <location>
        <begin position="21"/>
        <end position="39"/>
    </location>
</feature>
<dbReference type="InterPro" id="IPR032675">
    <property type="entry name" value="LRR_dom_sf"/>
</dbReference>
<dbReference type="EMBL" id="GG662853">
    <property type="protein sequence ID" value="EAR87538.2"/>
    <property type="molecule type" value="Genomic_DNA"/>
</dbReference>